<keyword evidence="5" id="KW-0479">Metal-binding</keyword>
<feature type="active site" description="Proton donor/acceptor" evidence="12">
    <location>
        <position position="466"/>
    </location>
</feature>
<dbReference type="CDD" id="cd03860">
    <property type="entry name" value="M14_CP_A-B_like"/>
    <property type="match status" value="1"/>
</dbReference>
<dbReference type="STRING" id="559304.G8YAT4"/>
<dbReference type="Proteomes" id="UP000005222">
    <property type="component" value="Chromosome K"/>
</dbReference>
<evidence type="ECO:0000256" key="4">
    <source>
        <dbReference type="ARBA" id="ARBA00022525"/>
    </source>
</evidence>
<dbReference type="GO" id="GO:0006508">
    <property type="term" value="P:proteolysis"/>
    <property type="evidence" value="ECO:0007669"/>
    <property type="project" value="InterPro"/>
</dbReference>
<dbReference type="GO" id="GO:0004181">
    <property type="term" value="F:metallocarboxypeptidase activity"/>
    <property type="evidence" value="ECO:0007669"/>
    <property type="project" value="InterPro"/>
</dbReference>
<evidence type="ECO:0000256" key="2">
    <source>
        <dbReference type="ARBA" id="ARBA00004613"/>
    </source>
</evidence>
<evidence type="ECO:0000256" key="11">
    <source>
        <dbReference type="ARBA" id="ARBA00026213"/>
    </source>
</evidence>
<evidence type="ECO:0000256" key="8">
    <source>
        <dbReference type="ARBA" id="ARBA00023157"/>
    </source>
</evidence>
<evidence type="ECO:0000256" key="10">
    <source>
        <dbReference type="ARBA" id="ARBA00026187"/>
    </source>
</evidence>
<dbReference type="FunFam" id="3.40.630.10:FF:000060">
    <property type="entry name" value="Putative metallocarboxypeptidase ecm14"/>
    <property type="match status" value="1"/>
</dbReference>
<dbReference type="InterPro" id="IPR057246">
    <property type="entry name" value="CARBOXYPEPT_ZN_1"/>
</dbReference>
<evidence type="ECO:0000256" key="12">
    <source>
        <dbReference type="PROSITE-ProRule" id="PRU01379"/>
    </source>
</evidence>
<dbReference type="PANTHER" id="PTHR11705">
    <property type="entry name" value="PROTEASE FAMILY M14 CARBOXYPEPTIDASE A,B"/>
    <property type="match status" value="1"/>
</dbReference>
<dbReference type="SMART" id="SM00631">
    <property type="entry name" value="Zn_pept"/>
    <property type="match status" value="1"/>
</dbReference>
<name>G8YAT4_PICSO</name>
<feature type="chain" id="PRO_5007664960" description="Inactive metallocarboxypeptidase ECM14" evidence="13">
    <location>
        <begin position="22"/>
        <end position="503"/>
    </location>
</feature>
<keyword evidence="7" id="KW-0862">Zinc</keyword>
<comment type="function">
    <text evidence="9">Inactive carboxypeptidase that may play a role in cell wall organization and biogenesis.</text>
</comment>
<dbReference type="EMBL" id="FO082049">
    <property type="protein sequence ID" value="CCE83138.1"/>
    <property type="molecule type" value="Genomic_DNA"/>
</dbReference>
<dbReference type="Pfam" id="PF00246">
    <property type="entry name" value="Peptidase_M14"/>
    <property type="match status" value="1"/>
</dbReference>
<dbReference type="PRINTS" id="PR00765">
    <property type="entry name" value="CRBOXYPTASEA"/>
</dbReference>
<evidence type="ECO:0000256" key="13">
    <source>
        <dbReference type="SAM" id="SignalP"/>
    </source>
</evidence>
<evidence type="ECO:0000256" key="6">
    <source>
        <dbReference type="ARBA" id="ARBA00022729"/>
    </source>
</evidence>
<accession>G8YAT4</accession>
<dbReference type="InParanoid" id="G8YAT4"/>
<dbReference type="EMBL" id="FO082048">
    <property type="protein sequence ID" value="CCE84169.1"/>
    <property type="molecule type" value="Genomic_DNA"/>
</dbReference>
<evidence type="ECO:0000256" key="9">
    <source>
        <dbReference type="ARBA" id="ARBA00025210"/>
    </source>
</evidence>
<dbReference type="PANTHER" id="PTHR11705:SF147">
    <property type="entry name" value="INACTIVE METALLOCARBOXYPEPTIDASE ECM14"/>
    <property type="match status" value="1"/>
</dbReference>
<feature type="signal peptide" evidence="13">
    <location>
        <begin position="1"/>
        <end position="21"/>
    </location>
</feature>
<dbReference type="OrthoDB" id="3626597at2759"/>
<evidence type="ECO:0000313" key="17">
    <source>
        <dbReference type="Proteomes" id="UP000005222"/>
    </source>
</evidence>
<keyword evidence="4" id="KW-0964">Secreted</keyword>
<sequence>MWCVSASRLLLLSFLLVQISGFSIEGFFKLYWSFFHDSKGISDKIDTAVDVPIIKSYKEVREEDWNINFKQYASKKVVRVSSPRFFETFNLIRSSKQDIPHKLWGWSSREGYVDVELDEQYIGTLEDKLVNTIKSVNVEIMVDDLAQQVFETYPSLEDSLADELKINEILGNLEETYENKDEQEMKLKTFSEVFFKEYRPLDTIYSWLDLLEQTYPGYVQVKNIGKTPEGRDMKIVHVTEKDEEAHQAKKTIVLSGGVHAREWITVSTVLYVLYALLQDYDSNQDSIFRKIDFIFLPTLNPDGYEYTWTHDRLWRKNRQETVDQSCIGIDIDHSYDFHWTRSADMPCEDEYSGEEPFEAVESRLWTEYLNLTDSHHNIQGFIDLHSYAQEILYPYAFSCQQEPRDEENLIELAYGIAKVIRLWSGKSYQVLPACQDRDSDLIPDLGSGTALDYMYKHKAYWAYRLELRDKGNHGFLLPKKYIVPVGQEIFIGIEYFCNFILRD</sequence>
<dbReference type="GO" id="GO:0005576">
    <property type="term" value="C:extracellular region"/>
    <property type="evidence" value="ECO:0007669"/>
    <property type="project" value="UniProtKB-SubCell"/>
</dbReference>
<dbReference type="Gene3D" id="3.40.630.10">
    <property type="entry name" value="Zn peptidases"/>
    <property type="match status" value="1"/>
</dbReference>
<evidence type="ECO:0000256" key="5">
    <source>
        <dbReference type="ARBA" id="ARBA00022723"/>
    </source>
</evidence>
<dbReference type="InterPro" id="IPR000834">
    <property type="entry name" value="Peptidase_M14"/>
</dbReference>
<dbReference type="InterPro" id="IPR057247">
    <property type="entry name" value="CARBOXYPEPT_ZN_2"/>
</dbReference>
<organism evidence="15 17">
    <name type="scientific">Pichia sorbitophila (strain ATCC MYA-4447 / BCRC 22081 / CBS 7064 / NBRC 10061 / NRRL Y-12695)</name>
    <name type="common">Hybrid yeast</name>
    <dbReference type="NCBI Taxonomy" id="559304"/>
    <lineage>
        <taxon>Eukaryota</taxon>
        <taxon>Fungi</taxon>
        <taxon>Dikarya</taxon>
        <taxon>Ascomycota</taxon>
        <taxon>Saccharomycotina</taxon>
        <taxon>Pichiomycetes</taxon>
        <taxon>Debaryomycetaceae</taxon>
        <taxon>Millerozyma</taxon>
    </lineage>
</organism>
<dbReference type="PROSITE" id="PS52035">
    <property type="entry name" value="PEPTIDASE_M14"/>
    <property type="match status" value="1"/>
</dbReference>
<evidence type="ECO:0000256" key="1">
    <source>
        <dbReference type="ARBA" id="ARBA00001947"/>
    </source>
</evidence>
<keyword evidence="6 13" id="KW-0732">Signal</keyword>
<gene>
    <name evidence="15" type="primary">Piso0_003710</name>
    <name evidence="15" type="ORF">GNLVRS01_PISO0K00868g</name>
    <name evidence="16" type="ORF">GNLVRS01_PISO0L00869g</name>
</gene>
<dbReference type="Proteomes" id="UP000005222">
    <property type="component" value="Chromosome L"/>
</dbReference>
<evidence type="ECO:0000256" key="3">
    <source>
        <dbReference type="ARBA" id="ARBA00005988"/>
    </source>
</evidence>
<comment type="subcellular location">
    <subcellularLocation>
        <location evidence="2">Secreted</location>
    </subcellularLocation>
</comment>
<comment type="cofactor">
    <cofactor evidence="1">
        <name>Zn(2+)</name>
        <dbReference type="ChEBI" id="CHEBI:29105"/>
    </cofactor>
</comment>
<keyword evidence="17" id="KW-1185">Reference proteome</keyword>
<reference evidence="15" key="1">
    <citation type="submission" date="2011-10" db="EMBL/GenBank/DDBJ databases">
        <authorList>
            <person name="Genoscope - CEA"/>
        </authorList>
    </citation>
    <scope>NUCLEOTIDE SEQUENCE</scope>
</reference>
<keyword evidence="8" id="KW-1015">Disulfide bond</keyword>
<proteinExistence type="inferred from homology"/>
<feature type="domain" description="Peptidase M14" evidence="14">
    <location>
        <begin position="197"/>
        <end position="500"/>
    </location>
</feature>
<dbReference type="PROSITE" id="PS00133">
    <property type="entry name" value="CARBOXYPEPT_ZN_2"/>
    <property type="match status" value="1"/>
</dbReference>
<evidence type="ECO:0000313" key="15">
    <source>
        <dbReference type="EMBL" id="CCE83138.1"/>
    </source>
</evidence>
<evidence type="ECO:0000256" key="7">
    <source>
        <dbReference type="ARBA" id="ARBA00022833"/>
    </source>
</evidence>
<dbReference type="AlphaFoldDB" id="G8YAT4"/>
<dbReference type="FunCoup" id="G8YAT4">
    <property type="interactions" value="1383"/>
</dbReference>
<dbReference type="eggNOG" id="KOG2650">
    <property type="taxonomic scope" value="Eukaryota"/>
</dbReference>
<dbReference type="HOGENOM" id="CLU_019326_1_0_1"/>
<dbReference type="PROSITE" id="PS00132">
    <property type="entry name" value="CARBOXYPEPT_ZN_1"/>
    <property type="match status" value="1"/>
</dbReference>
<evidence type="ECO:0000259" key="14">
    <source>
        <dbReference type="PROSITE" id="PS52035"/>
    </source>
</evidence>
<dbReference type="GO" id="GO:0008270">
    <property type="term" value="F:zinc ion binding"/>
    <property type="evidence" value="ECO:0007669"/>
    <property type="project" value="InterPro"/>
</dbReference>
<evidence type="ECO:0000313" key="16">
    <source>
        <dbReference type="EMBL" id="CCE84169.1"/>
    </source>
</evidence>
<comment type="similarity">
    <text evidence="3 12">Belongs to the peptidase M14 family.</text>
</comment>
<protein>
    <recommendedName>
        <fullName evidence="10">Inactive metallocarboxypeptidase ECM14</fullName>
    </recommendedName>
    <alternativeName>
        <fullName evidence="11">Inactive metallocarboxypeptidase ecm14</fullName>
    </alternativeName>
</protein>
<dbReference type="SUPFAM" id="SSF53187">
    <property type="entry name" value="Zn-dependent exopeptidases"/>
    <property type="match status" value="1"/>
</dbReference>
<reference evidence="17" key="2">
    <citation type="journal article" date="2012" name="G3 (Bethesda)">
        <title>Pichia sorbitophila, an interspecies yeast hybrid reveals early steps of genome resolution following polyploidization.</title>
        <authorList>
            <person name="Leh Louis V."/>
            <person name="Despons L."/>
            <person name="Friedrich A."/>
            <person name="Martin T."/>
            <person name="Durrens P."/>
            <person name="Casaregola S."/>
            <person name="Neuveglise C."/>
            <person name="Fairhead C."/>
            <person name="Marck C."/>
            <person name="Cruz J.A."/>
            <person name="Straub M.L."/>
            <person name="Kugler V."/>
            <person name="Sacerdot C."/>
            <person name="Uzunov Z."/>
            <person name="Thierry A."/>
            <person name="Weiss S."/>
            <person name="Bleykasten C."/>
            <person name="De Montigny J."/>
            <person name="Jacques N."/>
            <person name="Jung P."/>
            <person name="Lemaire M."/>
            <person name="Mallet S."/>
            <person name="Morel G."/>
            <person name="Richard G.F."/>
            <person name="Sarkar A."/>
            <person name="Savel G."/>
            <person name="Schacherer J."/>
            <person name="Seret M.L."/>
            <person name="Talla E."/>
            <person name="Samson G."/>
            <person name="Jubin C."/>
            <person name="Poulain J."/>
            <person name="Vacherie B."/>
            <person name="Barbe V."/>
            <person name="Pelletier E."/>
            <person name="Sherman D.J."/>
            <person name="Westhof E."/>
            <person name="Weissenbach J."/>
            <person name="Baret P.V."/>
            <person name="Wincker P."/>
            <person name="Gaillardin C."/>
            <person name="Dujon B."/>
            <person name="Souciet J.L."/>
        </authorList>
    </citation>
    <scope>NUCLEOTIDE SEQUENCE [LARGE SCALE GENOMIC DNA]</scope>
    <source>
        <strain evidence="17">ATCC MYA-4447 / BCRC 22081 / CBS 7064 / NBRC 10061 / NRRL Y-12695</strain>
    </source>
</reference>